<comment type="caution">
    <text evidence="2">The sequence shown here is derived from an EMBL/GenBank/DDBJ whole genome shotgun (WGS) entry which is preliminary data.</text>
</comment>
<dbReference type="PANTHER" id="PTHR33064">
    <property type="entry name" value="POL PROTEIN"/>
    <property type="match status" value="1"/>
</dbReference>
<keyword evidence="3" id="KW-1185">Reference proteome</keyword>
<reference evidence="2 3" key="1">
    <citation type="journal article" date="2019" name="Sci. Rep.">
        <title>Orb-weaving spider Araneus ventricosus genome elucidates the spidroin gene catalogue.</title>
        <authorList>
            <person name="Kono N."/>
            <person name="Nakamura H."/>
            <person name="Ohtoshi R."/>
            <person name="Moran D.A.P."/>
            <person name="Shinohara A."/>
            <person name="Yoshida Y."/>
            <person name="Fujiwara M."/>
            <person name="Mori M."/>
            <person name="Tomita M."/>
            <person name="Arakawa K."/>
        </authorList>
    </citation>
    <scope>NUCLEOTIDE SEQUENCE [LARGE SCALE GENOMIC DNA]</scope>
</reference>
<dbReference type="CDD" id="cd01647">
    <property type="entry name" value="RT_LTR"/>
    <property type="match status" value="1"/>
</dbReference>
<dbReference type="Gene3D" id="3.10.10.10">
    <property type="entry name" value="HIV Type 1 Reverse Transcriptase, subunit A, domain 1"/>
    <property type="match status" value="2"/>
</dbReference>
<dbReference type="PANTHER" id="PTHR33064:SF37">
    <property type="entry name" value="RIBONUCLEASE H"/>
    <property type="match status" value="1"/>
</dbReference>
<gene>
    <name evidence="2" type="primary">pol_719</name>
    <name evidence="2" type="ORF">AVEN_163527_1</name>
</gene>
<proteinExistence type="predicted"/>
<protein>
    <submittedName>
        <fullName evidence="2">Retrovirus-related Pol polyprotein from transposon 297</fullName>
    </submittedName>
</protein>
<dbReference type="InterPro" id="IPR051320">
    <property type="entry name" value="Viral_Replic_Matur_Polypro"/>
</dbReference>
<evidence type="ECO:0000313" key="3">
    <source>
        <dbReference type="Proteomes" id="UP000499080"/>
    </source>
</evidence>
<dbReference type="GO" id="GO:0071897">
    <property type="term" value="P:DNA biosynthetic process"/>
    <property type="evidence" value="ECO:0007669"/>
    <property type="project" value="UniProtKB-ARBA"/>
</dbReference>
<dbReference type="PROSITE" id="PS50878">
    <property type="entry name" value="RT_POL"/>
    <property type="match status" value="1"/>
</dbReference>
<feature type="domain" description="Reverse transcriptase" evidence="1">
    <location>
        <begin position="16"/>
        <end position="241"/>
    </location>
</feature>
<name>A0A4Y2BRC0_ARAVE</name>
<evidence type="ECO:0000313" key="2">
    <source>
        <dbReference type="EMBL" id="GBL94207.1"/>
    </source>
</evidence>
<dbReference type="Proteomes" id="UP000499080">
    <property type="component" value="Unassembled WGS sequence"/>
</dbReference>
<dbReference type="Pfam" id="PF00078">
    <property type="entry name" value="RVT_1"/>
    <property type="match status" value="1"/>
</dbReference>
<dbReference type="OrthoDB" id="112267at2759"/>
<dbReference type="InterPro" id="IPR043128">
    <property type="entry name" value="Rev_trsase/Diguanyl_cyclase"/>
</dbReference>
<dbReference type="AlphaFoldDB" id="A0A4Y2BRC0"/>
<dbReference type="EMBL" id="BGPR01000100">
    <property type="protein sequence ID" value="GBL94207.1"/>
    <property type="molecule type" value="Genomic_DNA"/>
</dbReference>
<dbReference type="InterPro" id="IPR000477">
    <property type="entry name" value="RT_dom"/>
</dbReference>
<dbReference type="InterPro" id="IPR043502">
    <property type="entry name" value="DNA/RNA_pol_sf"/>
</dbReference>
<dbReference type="Gene3D" id="3.30.70.270">
    <property type="match status" value="2"/>
</dbReference>
<accession>A0A4Y2BRC0</accession>
<sequence>MSLHIQENMNNKVDNQDGIVNTSEEIFPPLIVKQLPSPILSLLSKYSHVFSKNKYDVGKIRIEPTRINLTSDLPVSQRAYRTSATEEVEINKQVKNLLAAGLIKESNSCYSSPATLAYKRDEMKKKLDLASGYWHIPLHEKDKEKLAFVTSEGLYEFQVLPFGFRNAPAIFNLTIRRILNKHKCSTFACHYFDDIVIFSNSLEEHYAHLEQIFKICEEDIKLKFSKRVFAKDKINFLGYEIKEGCITPDNHNNESIKKLQPPKNVKQLQGFLGSVNVYNKFIDSYAKIREPLNQLLKKDK</sequence>
<evidence type="ECO:0000259" key="1">
    <source>
        <dbReference type="PROSITE" id="PS50878"/>
    </source>
</evidence>
<dbReference type="SUPFAM" id="SSF56672">
    <property type="entry name" value="DNA/RNA polymerases"/>
    <property type="match status" value="1"/>
</dbReference>
<organism evidence="2 3">
    <name type="scientific">Araneus ventricosus</name>
    <name type="common">Orbweaver spider</name>
    <name type="synonym">Epeira ventricosa</name>
    <dbReference type="NCBI Taxonomy" id="182803"/>
    <lineage>
        <taxon>Eukaryota</taxon>
        <taxon>Metazoa</taxon>
        <taxon>Ecdysozoa</taxon>
        <taxon>Arthropoda</taxon>
        <taxon>Chelicerata</taxon>
        <taxon>Arachnida</taxon>
        <taxon>Araneae</taxon>
        <taxon>Araneomorphae</taxon>
        <taxon>Entelegynae</taxon>
        <taxon>Araneoidea</taxon>
        <taxon>Araneidae</taxon>
        <taxon>Araneus</taxon>
    </lineage>
</organism>